<name>A0ABZ2D2K4_9SPHN</name>
<organism evidence="1 2">
    <name type="scientific">Pelagerythrobacter marensis</name>
    <dbReference type="NCBI Taxonomy" id="543877"/>
    <lineage>
        <taxon>Bacteria</taxon>
        <taxon>Pseudomonadati</taxon>
        <taxon>Pseudomonadota</taxon>
        <taxon>Alphaproteobacteria</taxon>
        <taxon>Sphingomonadales</taxon>
        <taxon>Erythrobacteraceae</taxon>
        <taxon>Pelagerythrobacter</taxon>
    </lineage>
</organism>
<dbReference type="Proteomes" id="UP001335183">
    <property type="component" value="Chromosome"/>
</dbReference>
<dbReference type="EMBL" id="CP144918">
    <property type="protein sequence ID" value="WWA47270.1"/>
    <property type="molecule type" value="Genomic_DNA"/>
</dbReference>
<evidence type="ECO:0000313" key="2">
    <source>
        <dbReference type="Proteomes" id="UP001335183"/>
    </source>
</evidence>
<dbReference type="PIRSF" id="PIRSF012608">
    <property type="entry name" value="UCP012608"/>
    <property type="match status" value="1"/>
</dbReference>
<dbReference type="RefSeq" id="WP_338446161.1">
    <property type="nucleotide sequence ID" value="NZ_CP144918.1"/>
</dbReference>
<evidence type="ECO:0000313" key="1">
    <source>
        <dbReference type="EMBL" id="WWA47270.1"/>
    </source>
</evidence>
<dbReference type="Pfam" id="PF10094">
    <property type="entry name" value="DUF2332"/>
    <property type="match status" value="1"/>
</dbReference>
<gene>
    <name evidence="1" type="ORF">V5F89_13570</name>
</gene>
<protein>
    <submittedName>
        <fullName evidence="1">DUF2332 domain-containing protein</fullName>
    </submittedName>
</protein>
<proteinExistence type="predicted"/>
<accession>A0ABZ2D2K4</accession>
<keyword evidence="2" id="KW-1185">Reference proteome</keyword>
<sequence length="359" mass="39554">MAESPHAIMHTRSVPAGIEWQAQHAEKAGAPGTARVIRAMLAVLETETAVGRRMANWHGLVLEDAMPLRIAGGLHYLLLSGADKRLEPVYAGLTTDQGAVDELVSGLVETYDHLLLPWLDHPPQTNEAGRSASIMAGLLWLSGRLGPRFEMNEIGASAGINTMMERFRFDLGGVAAGPADSPMRLAPEWRGPPPPADPVRIDGIRGCDLKPMDLRDPDTVLRLKSYVWPEARERMGRIDCAARLACERAPELDRMGAADWVEAVLSEPQVAGVTRALFHSIVWQYVPEPSRERIVQAMERAGEAATADEPLAWIMLETNRETFAHELRVRYWPGPANWTLLATAHPHGAWVEWLGNTSE</sequence>
<dbReference type="InterPro" id="IPR011200">
    <property type="entry name" value="UCP012608"/>
</dbReference>
<reference evidence="1 2" key="1">
    <citation type="submission" date="2024-02" db="EMBL/GenBank/DDBJ databases">
        <title>The whole genome sequence of five bacterial samples isolated from Abu Dhabi Sabkha-shore region.</title>
        <authorList>
            <person name="Sudalaimuthuasari N."/>
            <person name="Sarfraz B."/>
            <person name="Tuyisabe J.D."/>
            <person name="Mugisha Ntwali L.D.M."/>
            <person name="Ali A.I.A.A."/>
            <person name="Almansoori S.Z.A."/>
            <person name="Alajami H.S.A."/>
            <person name="Almeqbaali A.A.S."/>
            <person name="Kundu B."/>
            <person name="Saeed E.E."/>
            <person name="Sukumarinath V."/>
            <person name="Mishra A.K."/>
            <person name="Hazzouri K.M."/>
            <person name="Almaskari R."/>
            <person name="Sharma A.K."/>
            <person name="Amiri K.M.A."/>
        </authorList>
    </citation>
    <scope>NUCLEOTIDE SEQUENCE [LARGE SCALE GENOMIC DNA]</scope>
    <source>
        <strain evidence="2">kcgeb_sd</strain>
    </source>
</reference>